<evidence type="ECO:0000313" key="9">
    <source>
        <dbReference type="Proteomes" id="UP000233491"/>
    </source>
</evidence>
<sequence>MSMTDLPVLQAIKGKLRFHETRQKVLAENVANAETPGYTARDLKAPDFFRMAVDGDREVGVSTVLTNPMHIAGPRISTGTPFRSEKVGGYEVTPDGNAVSLEDQMMKVTSNQMDFQTVTSLYQRSLGLLKTAVGKK</sequence>
<gene>
    <name evidence="8" type="primary">flgB</name>
    <name evidence="8" type="ORF">CXZ10_01990</name>
</gene>
<dbReference type="PIRSF" id="PIRSF002889">
    <property type="entry name" value="Rod_FlgB"/>
    <property type="match status" value="1"/>
</dbReference>
<evidence type="ECO:0000256" key="2">
    <source>
        <dbReference type="ARBA" id="ARBA00009677"/>
    </source>
</evidence>
<comment type="subcellular location">
    <subcellularLocation>
        <location evidence="1 6">Bacterial flagellum basal body</location>
    </subcellularLocation>
</comment>
<name>A0A1I4R5G9_9HYPH</name>
<keyword evidence="9" id="KW-1185">Reference proteome</keyword>
<protein>
    <recommendedName>
        <fullName evidence="3 6">Flagellar basal body rod protein FlgB</fullName>
    </recommendedName>
</protein>
<reference evidence="8 9" key="1">
    <citation type="submission" date="2017-12" db="EMBL/GenBank/DDBJ databases">
        <title>Anaerobic carbon monoxide metabolism by Pleomorphomonas carboxyditropha sp. nov., a new mesophilic hydrogenogenic carboxidotroph.</title>
        <authorList>
            <person name="Esquivel-Elizondo S."/>
            <person name="Krajmalnik-Brown R."/>
        </authorList>
    </citation>
    <scope>NUCLEOTIDE SEQUENCE [LARGE SCALE GENOMIC DNA]</scope>
    <source>
        <strain evidence="8 9">R5-392</strain>
    </source>
</reference>
<evidence type="ECO:0000313" key="8">
    <source>
        <dbReference type="EMBL" id="PKR90183.1"/>
    </source>
</evidence>
<comment type="caution">
    <text evidence="8">The sequence shown here is derived from an EMBL/GenBank/DDBJ whole genome shotgun (WGS) entry which is preliminary data.</text>
</comment>
<dbReference type="RefSeq" id="WP_101287279.1">
    <property type="nucleotide sequence ID" value="NZ_FOUQ01000001.1"/>
</dbReference>
<dbReference type="NCBIfam" id="TIGR01396">
    <property type="entry name" value="FlgB"/>
    <property type="match status" value="1"/>
</dbReference>
<feature type="domain" description="Flagellar basal body rod protein N-terminal" evidence="7">
    <location>
        <begin position="21"/>
        <end position="39"/>
    </location>
</feature>
<dbReference type="GO" id="GO:0071973">
    <property type="term" value="P:bacterial-type flagellum-dependent cell motility"/>
    <property type="evidence" value="ECO:0007669"/>
    <property type="project" value="InterPro"/>
</dbReference>
<dbReference type="OrthoDB" id="9788334at2"/>
<dbReference type="AlphaFoldDB" id="A0A1I4R5G9"/>
<dbReference type="Pfam" id="PF00460">
    <property type="entry name" value="Flg_bb_rod"/>
    <property type="match status" value="1"/>
</dbReference>
<evidence type="ECO:0000256" key="1">
    <source>
        <dbReference type="ARBA" id="ARBA00004117"/>
    </source>
</evidence>
<dbReference type="Proteomes" id="UP000233491">
    <property type="component" value="Unassembled WGS sequence"/>
</dbReference>
<comment type="subunit">
    <text evidence="6">The basal body constitutes a major portion of the flagellar organelle and consists of a number of rings mounted on a central rod.</text>
</comment>
<dbReference type="InterPro" id="IPR001444">
    <property type="entry name" value="Flag_bb_rod_N"/>
</dbReference>
<comment type="similarity">
    <text evidence="2 6">Belongs to the flagella basal body rod proteins family.</text>
</comment>
<dbReference type="NCBIfam" id="NF004654">
    <property type="entry name" value="PRK06004.1"/>
    <property type="match status" value="1"/>
</dbReference>
<evidence type="ECO:0000259" key="7">
    <source>
        <dbReference type="Pfam" id="PF00460"/>
    </source>
</evidence>
<keyword evidence="4 6" id="KW-0975">Bacterial flagellum</keyword>
<keyword evidence="8" id="KW-0282">Flagellum</keyword>
<proteinExistence type="inferred from homology"/>
<evidence type="ECO:0000256" key="6">
    <source>
        <dbReference type="PIRNR" id="PIRNR002889"/>
    </source>
</evidence>
<organism evidence="8 9">
    <name type="scientific">Pleomorphomonas diazotrophica</name>
    <dbReference type="NCBI Taxonomy" id="1166257"/>
    <lineage>
        <taxon>Bacteria</taxon>
        <taxon>Pseudomonadati</taxon>
        <taxon>Pseudomonadota</taxon>
        <taxon>Alphaproteobacteria</taxon>
        <taxon>Hyphomicrobiales</taxon>
        <taxon>Pleomorphomonadaceae</taxon>
        <taxon>Pleomorphomonas</taxon>
    </lineage>
</organism>
<evidence type="ECO:0000256" key="3">
    <source>
        <dbReference type="ARBA" id="ARBA00014376"/>
    </source>
</evidence>
<dbReference type="GO" id="GO:0030694">
    <property type="term" value="C:bacterial-type flagellum basal body, rod"/>
    <property type="evidence" value="ECO:0007669"/>
    <property type="project" value="InterPro"/>
</dbReference>
<evidence type="ECO:0000256" key="4">
    <source>
        <dbReference type="ARBA" id="ARBA00023143"/>
    </source>
</evidence>
<keyword evidence="8" id="KW-0969">Cilium</keyword>
<dbReference type="InterPro" id="IPR006300">
    <property type="entry name" value="FlgB"/>
</dbReference>
<keyword evidence="8" id="KW-0966">Cell projection</keyword>
<evidence type="ECO:0000256" key="5">
    <source>
        <dbReference type="ARBA" id="ARBA00024934"/>
    </source>
</evidence>
<dbReference type="EMBL" id="PJNW01000002">
    <property type="protein sequence ID" value="PKR90183.1"/>
    <property type="molecule type" value="Genomic_DNA"/>
</dbReference>
<comment type="function">
    <text evidence="5 6">Structural component of flagellum, the bacterial motility apparatus. Part of the rod structure of flagellar basal body.</text>
</comment>
<accession>A0A1I4R5G9</accession>